<protein>
    <recommendedName>
        <fullName evidence="4">DUF3857 domain-containing protein</fullName>
    </recommendedName>
</protein>
<sequence length="422" mass="49180">MRFLFALLLLVCFKSFGQITIREENTGEKIVQKPKAYDSLVNISYQKKAVDFYQFIGQTLYYIPRSKKYVPKYEVTMKDSLTENFYYKNKVSVKKIPTYTYEQLNPGFGTKAGEKKYLNSAMDSTYIYAPSFEQYKVIGTNEIKGVFHTKIAALEGKYFTILDVVLKNSLEPRDLASEKTDVKLEDVDGGVNNIYVFKLKDNITKDTILWKVRRDDGIQHAPFILVSFFTKLKKKYSSNNLIAERDLSGFRDINTGNEVYIKQNDKWTCADFSFVDTKENFRLFPYFFLKNNKGEEIRVTIDDMIEKGRFITENDFNAREARKLQKQEDLNKQEIAKQAKMAKDDEESRRVLVKMFGEKYGNLVHNSKVAIGMTKEMCEMSWGKPISVNTIKFSNGVAEQWVYGWKNYLYFKNNVLIKIQGL</sequence>
<comment type="caution">
    <text evidence="2">The sequence shown here is derived from an EMBL/GenBank/DDBJ whole genome shotgun (WGS) entry which is preliminary data.</text>
</comment>
<evidence type="ECO:0008006" key="4">
    <source>
        <dbReference type="Google" id="ProtNLM"/>
    </source>
</evidence>
<organism evidence="2 3">
    <name type="scientific">Chryseobacterium oncorhynchi</name>
    <dbReference type="NCBI Taxonomy" id="741074"/>
    <lineage>
        <taxon>Bacteria</taxon>
        <taxon>Pseudomonadati</taxon>
        <taxon>Bacteroidota</taxon>
        <taxon>Flavobacteriia</taxon>
        <taxon>Flavobacteriales</taxon>
        <taxon>Weeksellaceae</taxon>
        <taxon>Chryseobacterium group</taxon>
        <taxon>Chryseobacterium</taxon>
    </lineage>
</organism>
<evidence type="ECO:0000313" key="3">
    <source>
        <dbReference type="Proteomes" id="UP000236182"/>
    </source>
</evidence>
<keyword evidence="3" id="KW-1185">Reference proteome</keyword>
<evidence type="ECO:0000256" key="1">
    <source>
        <dbReference type="SAM" id="SignalP"/>
    </source>
</evidence>
<reference evidence="2" key="1">
    <citation type="submission" date="2018-04" db="EMBL/GenBank/DDBJ databases">
        <title>Draft Genome Sequences of Chryseobacterium lactis NCTC11390T isolated from milk, Chryseobacterium oncorhynchi 701B-08T from rainbow trout, and Chryseobacterium viscerum 687B-08T from diseased fish.</title>
        <authorList>
            <person name="Jeong J.-J."/>
            <person name="Lee Y.J."/>
            <person name="Pathiraja D."/>
            <person name="Park B."/>
            <person name="Choi I.-G."/>
            <person name="Kim K.D."/>
        </authorList>
    </citation>
    <scope>NUCLEOTIDE SEQUENCE [LARGE SCALE GENOMIC DNA]</scope>
    <source>
        <strain evidence="2">701B-08</strain>
    </source>
</reference>
<dbReference type="RefSeq" id="WP_109617894.1">
    <property type="nucleotide sequence ID" value="NZ_PPEI02000001.1"/>
</dbReference>
<keyword evidence="1" id="KW-0732">Signal</keyword>
<feature type="chain" id="PRO_5016440777" description="DUF3857 domain-containing protein" evidence="1">
    <location>
        <begin position="18"/>
        <end position="422"/>
    </location>
</feature>
<proteinExistence type="predicted"/>
<accession>A0A316X405</accession>
<dbReference type="OrthoDB" id="711462at2"/>
<dbReference type="Proteomes" id="UP000236182">
    <property type="component" value="Unassembled WGS sequence"/>
</dbReference>
<dbReference type="EMBL" id="PPEI02000001">
    <property type="protein sequence ID" value="PWN67486.1"/>
    <property type="molecule type" value="Genomic_DNA"/>
</dbReference>
<name>A0A316X405_9FLAO</name>
<gene>
    <name evidence="2" type="ORF">C1638_002530</name>
</gene>
<evidence type="ECO:0000313" key="2">
    <source>
        <dbReference type="EMBL" id="PWN67486.1"/>
    </source>
</evidence>
<feature type="signal peptide" evidence="1">
    <location>
        <begin position="1"/>
        <end position="17"/>
    </location>
</feature>
<dbReference type="AlphaFoldDB" id="A0A316X405"/>